<accession>A0ABS6JE99</accession>
<keyword evidence="1" id="KW-0472">Membrane</keyword>
<feature type="transmembrane region" description="Helical" evidence="1">
    <location>
        <begin position="147"/>
        <end position="171"/>
    </location>
</feature>
<keyword evidence="3" id="KW-1185">Reference proteome</keyword>
<keyword evidence="1" id="KW-0812">Transmembrane</keyword>
<feature type="transmembrane region" description="Helical" evidence="1">
    <location>
        <begin position="36"/>
        <end position="55"/>
    </location>
</feature>
<dbReference type="InterPro" id="IPR006938">
    <property type="entry name" value="DUF624"/>
</dbReference>
<protein>
    <submittedName>
        <fullName evidence="2">DUF624 domain-containing protein</fullName>
    </submittedName>
</protein>
<organism evidence="2 3">
    <name type="scientific">Evansella tamaricis</name>
    <dbReference type="NCBI Taxonomy" id="2069301"/>
    <lineage>
        <taxon>Bacteria</taxon>
        <taxon>Bacillati</taxon>
        <taxon>Bacillota</taxon>
        <taxon>Bacilli</taxon>
        <taxon>Bacillales</taxon>
        <taxon>Bacillaceae</taxon>
        <taxon>Evansella</taxon>
    </lineage>
</organism>
<feature type="transmembrane region" description="Helical" evidence="1">
    <location>
        <begin position="76"/>
        <end position="99"/>
    </location>
</feature>
<feature type="transmembrane region" description="Helical" evidence="1">
    <location>
        <begin position="105"/>
        <end position="135"/>
    </location>
</feature>
<dbReference type="Proteomes" id="UP000784880">
    <property type="component" value="Unassembled WGS sequence"/>
</dbReference>
<sequence length="212" mass="24210">MQTSGFPGKVFQFFEWIMWIAYINILWLLFTVLGGVLFGAVPATIAMLTVYRKLFMKEMNSSIFHSFYTTFKKEFIIGNGFAGILLFAGLLFYSYVLFLSVAEGFLFYFFTTLVLLLAIISIITFLFLLPVYVHYELTFLRYFKQAFLIGILNPLLTFSMICILGMIIALYLSVPSMIVFLGVGMLGLVNMKFAMFSFERLEEKRAVAPTSG</sequence>
<dbReference type="EMBL" id="JAHQCS010000061">
    <property type="protein sequence ID" value="MBU9711172.1"/>
    <property type="molecule type" value="Genomic_DNA"/>
</dbReference>
<feature type="transmembrane region" description="Helical" evidence="1">
    <location>
        <begin position="177"/>
        <end position="195"/>
    </location>
</feature>
<gene>
    <name evidence="2" type="ORF">KS419_05440</name>
</gene>
<comment type="caution">
    <text evidence="2">The sequence shown here is derived from an EMBL/GenBank/DDBJ whole genome shotgun (WGS) entry which is preliminary data.</text>
</comment>
<keyword evidence="1" id="KW-1133">Transmembrane helix</keyword>
<evidence type="ECO:0000313" key="2">
    <source>
        <dbReference type="EMBL" id="MBU9711172.1"/>
    </source>
</evidence>
<dbReference type="RefSeq" id="WP_217065059.1">
    <property type="nucleotide sequence ID" value="NZ_JAHQCS010000061.1"/>
</dbReference>
<evidence type="ECO:0000256" key="1">
    <source>
        <dbReference type="SAM" id="Phobius"/>
    </source>
</evidence>
<proteinExistence type="predicted"/>
<name>A0ABS6JE99_9BACI</name>
<dbReference type="Pfam" id="PF04854">
    <property type="entry name" value="DUF624"/>
    <property type="match status" value="1"/>
</dbReference>
<evidence type="ECO:0000313" key="3">
    <source>
        <dbReference type="Proteomes" id="UP000784880"/>
    </source>
</evidence>
<reference evidence="2 3" key="1">
    <citation type="submission" date="2021-06" db="EMBL/GenBank/DDBJ databases">
        <title>Bacillus sp. RD4P76, an endophyte from a halophyte.</title>
        <authorList>
            <person name="Sun J.-Q."/>
        </authorList>
    </citation>
    <scope>NUCLEOTIDE SEQUENCE [LARGE SCALE GENOMIC DNA]</scope>
    <source>
        <strain evidence="2 3">CGMCC 1.15917</strain>
    </source>
</reference>